<name>A0A0D0P868_9RHOB</name>
<organism evidence="3 4">
    <name type="scientific">Wenxinia marina DSM 24838</name>
    <dbReference type="NCBI Taxonomy" id="1123501"/>
    <lineage>
        <taxon>Bacteria</taxon>
        <taxon>Pseudomonadati</taxon>
        <taxon>Pseudomonadota</taxon>
        <taxon>Alphaproteobacteria</taxon>
        <taxon>Rhodobacterales</taxon>
        <taxon>Roseobacteraceae</taxon>
        <taxon>Wenxinia</taxon>
    </lineage>
</organism>
<dbReference type="STRING" id="1123501.Wenmar_03726"/>
<dbReference type="Pfam" id="PF03629">
    <property type="entry name" value="SASA"/>
    <property type="match status" value="1"/>
</dbReference>
<dbReference type="OrthoDB" id="7836581at2"/>
<dbReference type="Gene3D" id="3.40.50.1110">
    <property type="entry name" value="SGNH hydrolase"/>
    <property type="match status" value="1"/>
</dbReference>
<dbReference type="EMBL" id="AONG01000020">
    <property type="protein sequence ID" value="KIQ67766.1"/>
    <property type="molecule type" value="Genomic_DNA"/>
</dbReference>
<evidence type="ECO:0000259" key="2">
    <source>
        <dbReference type="Pfam" id="PF03629"/>
    </source>
</evidence>
<evidence type="ECO:0000313" key="4">
    <source>
        <dbReference type="Proteomes" id="UP000035100"/>
    </source>
</evidence>
<keyword evidence="4" id="KW-1185">Reference proteome</keyword>
<dbReference type="eggNOG" id="ENOG5033V8J">
    <property type="taxonomic scope" value="Bacteria"/>
</dbReference>
<dbReference type="RefSeq" id="WP_018302406.1">
    <property type="nucleotide sequence ID" value="NZ_KB902284.1"/>
</dbReference>
<feature type="domain" description="Sialate O-acetylesterase" evidence="2">
    <location>
        <begin position="31"/>
        <end position="201"/>
    </location>
</feature>
<accession>A0A0D0P868</accession>
<comment type="caution">
    <text evidence="3">The sequence shown here is derived from an EMBL/GenBank/DDBJ whole genome shotgun (WGS) entry which is preliminary data.</text>
</comment>
<reference evidence="3 4" key="1">
    <citation type="submission" date="2013-01" db="EMBL/GenBank/DDBJ databases">
        <authorList>
            <person name="Fiebig A."/>
            <person name="Goeker M."/>
            <person name="Klenk H.-P.P."/>
        </authorList>
    </citation>
    <scope>NUCLEOTIDE SEQUENCE [LARGE SCALE GENOMIC DNA]</scope>
    <source>
        <strain evidence="3 4">DSM 24838</strain>
    </source>
</reference>
<sequence length="652" mass="68026">MRLGLTLGLGAASARTEDTQGPAPSALPLLLIVAGQSNARADGTSAATPPAKYTDGSLGEVYSFVADGLSLAEIETGTFPAYDVTTNADPDSAGTAWGSEAEFVYRMRQGGDDRPVYVVKLAINGQNLHTQWHPDTPNDKFAYLEAKVTRARALVPCGFGAEVVIWNQGESDAAEDSPADAYAGNFADWLFALRTRVTASGQVIVQRLRPLGHATGGGVIDATAGWPRAWTIREAQIAAALADGNATAVSADFDPSNFGSIHPGADWIEGLGLRSYAAWRGTYAATYGAITDTASDAFAFTDQTDVETESVILSNAVLPTGYERRAAVTVSGGEWRSLNSLDDDSVVQDWTSGAGVLDPFQKLQLRVTSSADAETATDVEVTVGGVSETWTVTTATESIDYETETDAFTTQAVSNGGVTIAGAQKAALDAFYVAAKASTWWARIDRLYLRLADDVSSSLDLKSRSTTLEAYASNGALPYLWSSDWGWTPQSDFSAGLGLGIDPSADMAQNDASLLIWYSQLSSNSRGDFYDSEGGTGQTFGRFQDSGAAQARLNGASSLARSGLTTVAGMRGIVRPDAGTLRLHGPDGAEIGSGSPASAAPVATALYLGARPGGTMSDARFFGAAVGRALSTAELQDIAARADALQAAFAAP</sequence>
<dbReference type="AlphaFoldDB" id="A0A0D0P868"/>
<protein>
    <recommendedName>
        <fullName evidence="2">Sialate O-acetylesterase domain-containing protein</fullName>
    </recommendedName>
</protein>
<dbReference type="SUPFAM" id="SSF52266">
    <property type="entry name" value="SGNH hydrolase"/>
    <property type="match status" value="1"/>
</dbReference>
<evidence type="ECO:0000313" key="3">
    <source>
        <dbReference type="EMBL" id="KIQ67766.1"/>
    </source>
</evidence>
<proteinExistence type="predicted"/>
<gene>
    <name evidence="3" type="ORF">Wenmar_03726</name>
</gene>
<dbReference type="InterPro" id="IPR036514">
    <property type="entry name" value="SGNH_hydro_sf"/>
</dbReference>
<dbReference type="InterPro" id="IPR005181">
    <property type="entry name" value="SASA"/>
</dbReference>
<keyword evidence="1" id="KW-0378">Hydrolase</keyword>
<evidence type="ECO:0000256" key="1">
    <source>
        <dbReference type="ARBA" id="ARBA00022801"/>
    </source>
</evidence>
<dbReference type="GO" id="GO:0016788">
    <property type="term" value="F:hydrolase activity, acting on ester bonds"/>
    <property type="evidence" value="ECO:0007669"/>
    <property type="project" value="UniProtKB-ARBA"/>
</dbReference>
<dbReference type="Proteomes" id="UP000035100">
    <property type="component" value="Unassembled WGS sequence"/>
</dbReference>